<dbReference type="Pfam" id="PF00333">
    <property type="entry name" value="Ribosomal_S5"/>
    <property type="match status" value="1"/>
</dbReference>
<evidence type="ECO:0000313" key="12">
    <source>
        <dbReference type="Proteomes" id="UP000515180"/>
    </source>
</evidence>
<feature type="compositionally biased region" description="Basic residues" evidence="8">
    <location>
        <begin position="66"/>
        <end position="76"/>
    </location>
</feature>
<dbReference type="OMA" id="LICHRAI"/>
<dbReference type="CTD" id="64969"/>
<protein>
    <recommendedName>
        <fullName evidence="6">Small ribosomal subunit protein uS5m</fullName>
    </recommendedName>
    <alternativeName>
        <fullName evidence="7">28S ribosomal protein S5, mitochondrial</fullName>
    </alternativeName>
</protein>
<dbReference type="Pfam" id="PF21251">
    <property type="entry name" value="Ribosomal_uS5m_N"/>
    <property type="match status" value="1"/>
</dbReference>
<evidence type="ECO:0000256" key="6">
    <source>
        <dbReference type="ARBA" id="ARBA00039335"/>
    </source>
</evidence>
<dbReference type="GO" id="GO:0006412">
    <property type="term" value="P:translation"/>
    <property type="evidence" value="ECO:0007669"/>
    <property type="project" value="InterPro"/>
</dbReference>
<reference evidence="13" key="1">
    <citation type="submission" date="2025-08" db="UniProtKB">
        <authorList>
            <consortium name="RefSeq"/>
        </authorList>
    </citation>
    <scope>IDENTIFICATION</scope>
</reference>
<evidence type="ECO:0000259" key="10">
    <source>
        <dbReference type="Pfam" id="PF03719"/>
    </source>
</evidence>
<evidence type="ECO:0000256" key="4">
    <source>
        <dbReference type="ARBA" id="ARBA00023128"/>
    </source>
</evidence>
<comment type="subcellular location">
    <subcellularLocation>
        <location evidence="1">Mitochondrion</location>
    </subcellularLocation>
</comment>
<evidence type="ECO:0000259" key="11">
    <source>
        <dbReference type="Pfam" id="PF21251"/>
    </source>
</evidence>
<dbReference type="InterPro" id="IPR013810">
    <property type="entry name" value="Ribosomal_uS5_N"/>
</dbReference>
<dbReference type="InterPro" id="IPR020568">
    <property type="entry name" value="Ribosomal_Su5_D2-typ_SF"/>
</dbReference>
<dbReference type="OrthoDB" id="309483at2759"/>
<evidence type="ECO:0000256" key="3">
    <source>
        <dbReference type="ARBA" id="ARBA00022980"/>
    </source>
</evidence>
<dbReference type="GO" id="GO:0003735">
    <property type="term" value="F:structural constituent of ribosome"/>
    <property type="evidence" value="ECO:0007669"/>
    <property type="project" value="InterPro"/>
</dbReference>
<dbReference type="PANTHER" id="PTHR48277">
    <property type="entry name" value="MITOCHONDRIAL RIBOSOMAL PROTEIN S5"/>
    <property type="match status" value="1"/>
</dbReference>
<dbReference type="SUPFAM" id="SSF54211">
    <property type="entry name" value="Ribosomal protein S5 domain 2-like"/>
    <property type="match status" value="1"/>
</dbReference>
<evidence type="ECO:0000259" key="9">
    <source>
        <dbReference type="Pfam" id="PF00333"/>
    </source>
</evidence>
<dbReference type="PANTHER" id="PTHR48277:SF1">
    <property type="entry name" value="MITOCHONDRIAL RIBOSOMAL PROTEIN S5"/>
    <property type="match status" value="1"/>
</dbReference>
<dbReference type="RefSeq" id="XP_003489201.1">
    <property type="nucleotide sequence ID" value="XM_003489153.4"/>
</dbReference>
<evidence type="ECO:0000256" key="5">
    <source>
        <dbReference type="ARBA" id="ARBA00023274"/>
    </source>
</evidence>
<dbReference type="GO" id="GO:0005840">
    <property type="term" value="C:ribosome"/>
    <property type="evidence" value="ECO:0007669"/>
    <property type="project" value="UniProtKB-KW"/>
</dbReference>
<dbReference type="InterPro" id="IPR000851">
    <property type="entry name" value="Ribosomal_uS5"/>
</dbReference>
<keyword evidence="12" id="KW-1185">Reference proteome</keyword>
<sequence>MAKWVYHASKAITNCLKNINVARDATTIGLLTPQVLLLQHARNTNFYMKRSATKLWKSVTSVSNAGRRRGRGKGLARPRDLNRGQRLGCGKIPFVFPGLNAPVTHGEHINQQRLLTAQETENLNTAKTVTASKPKRLKLHSLERGWSGGQPGGRKLGPPDPVDDDVFHGFESWILSAKNSSIMTSTMGRSKRCSVIVVTGNGKGLAGFSQVTGHEFKSAINTAKNRAGRRLIYFERYNEHTVLHDFFGQFAKTKIFVQQKQKGYGLKCHRVIKTCCEAIGIKDLYAKVEGSTNVAYIVKAFFIGLLQQKTYEEIANEKKLHVVEMRKENNYFPTVLASPSIVRTSKEIPPDEILNFKQYVMNGRVRLQKKKPEPFFTKLPSWLFHLRKQERHRDQDQVVIRLKAEYGDVCSFLAEKYPEARASKWKKHDKKQE</sequence>
<evidence type="ECO:0000313" key="13">
    <source>
        <dbReference type="RefSeq" id="XP_003489201.1"/>
    </source>
</evidence>
<dbReference type="InterPro" id="IPR005324">
    <property type="entry name" value="Ribosomal_uS5_C"/>
</dbReference>
<dbReference type="FunFam" id="3.30.230.10:FF:000002">
    <property type="entry name" value="30S ribosomal protein S5"/>
    <property type="match status" value="1"/>
</dbReference>
<feature type="domain" description="Small ribosomal subunit protein uS5m N-terminal" evidence="11">
    <location>
        <begin position="46"/>
        <end position="160"/>
    </location>
</feature>
<evidence type="ECO:0000256" key="8">
    <source>
        <dbReference type="SAM" id="MobiDB-lite"/>
    </source>
</evidence>
<organism evidence="12 13">
    <name type="scientific">Bombus impatiens</name>
    <name type="common">Bumblebee</name>
    <dbReference type="NCBI Taxonomy" id="132113"/>
    <lineage>
        <taxon>Eukaryota</taxon>
        <taxon>Metazoa</taxon>
        <taxon>Ecdysozoa</taxon>
        <taxon>Arthropoda</taxon>
        <taxon>Hexapoda</taxon>
        <taxon>Insecta</taxon>
        <taxon>Pterygota</taxon>
        <taxon>Neoptera</taxon>
        <taxon>Endopterygota</taxon>
        <taxon>Hymenoptera</taxon>
        <taxon>Apocrita</taxon>
        <taxon>Aculeata</taxon>
        <taxon>Apoidea</taxon>
        <taxon>Anthophila</taxon>
        <taxon>Apidae</taxon>
        <taxon>Bombus</taxon>
        <taxon>Pyrobombus</taxon>
    </lineage>
</organism>
<dbReference type="KEGG" id="bim:100745133"/>
<evidence type="ECO:0000256" key="7">
    <source>
        <dbReference type="ARBA" id="ARBA00041606"/>
    </source>
</evidence>
<dbReference type="SUPFAM" id="SSF54768">
    <property type="entry name" value="dsRNA-binding domain-like"/>
    <property type="match status" value="1"/>
</dbReference>
<feature type="domain" description="S5 DRBM" evidence="9">
    <location>
        <begin position="175"/>
        <end position="234"/>
    </location>
</feature>
<evidence type="ECO:0000256" key="2">
    <source>
        <dbReference type="ARBA" id="ARBA00008945"/>
    </source>
</evidence>
<dbReference type="AlphaFoldDB" id="A0A6P3DVC8"/>
<dbReference type="GeneID" id="100745133"/>
<dbReference type="Pfam" id="PF03719">
    <property type="entry name" value="Ribosomal_S5_C"/>
    <property type="match status" value="1"/>
</dbReference>
<dbReference type="GO" id="GO:0003723">
    <property type="term" value="F:RNA binding"/>
    <property type="evidence" value="ECO:0007669"/>
    <property type="project" value="InterPro"/>
</dbReference>
<dbReference type="Proteomes" id="UP000515180">
    <property type="component" value="Unplaced"/>
</dbReference>
<dbReference type="GO" id="GO:0005739">
    <property type="term" value="C:mitochondrion"/>
    <property type="evidence" value="ECO:0007669"/>
    <property type="project" value="UniProtKB-SubCell"/>
</dbReference>
<keyword evidence="4" id="KW-0496">Mitochondrion</keyword>
<dbReference type="InterPro" id="IPR014721">
    <property type="entry name" value="Ribsml_uS5_D2-typ_fold_subgr"/>
</dbReference>
<feature type="region of interest" description="Disordered" evidence="8">
    <location>
        <begin position="63"/>
        <end position="82"/>
    </location>
</feature>
<gene>
    <name evidence="13" type="primary">LOC100745133</name>
</gene>
<keyword evidence="5" id="KW-0687">Ribonucleoprotein</keyword>
<name>A0A6P3DVC8_BOMIM</name>
<dbReference type="InterPro" id="IPR048584">
    <property type="entry name" value="Ribosomal_uS5m_N"/>
</dbReference>
<dbReference type="GO" id="GO:1990904">
    <property type="term" value="C:ribonucleoprotein complex"/>
    <property type="evidence" value="ECO:0007669"/>
    <property type="project" value="UniProtKB-KW"/>
</dbReference>
<dbReference type="Gene3D" id="3.30.230.10">
    <property type="match status" value="1"/>
</dbReference>
<dbReference type="Gene3D" id="3.30.160.20">
    <property type="match status" value="1"/>
</dbReference>
<keyword evidence="3 13" id="KW-0689">Ribosomal protein</keyword>
<evidence type="ECO:0000256" key="1">
    <source>
        <dbReference type="ARBA" id="ARBA00004173"/>
    </source>
</evidence>
<comment type="similarity">
    <text evidence="2">Belongs to the universal ribosomal protein uS5 family.</text>
</comment>
<accession>A0A6P3DVC8</accession>
<feature type="domain" description="Small ribosomal subunit protein uS5 C-terminal" evidence="10">
    <location>
        <begin position="248"/>
        <end position="317"/>
    </location>
</feature>
<proteinExistence type="inferred from homology"/>